<dbReference type="InterPro" id="IPR035984">
    <property type="entry name" value="Acyl-CoA-binding_sf"/>
</dbReference>
<dbReference type="InterPro" id="IPR000582">
    <property type="entry name" value="Acyl-CoA-binding_protein"/>
</dbReference>
<dbReference type="Gene3D" id="1.20.80.10">
    <property type="match status" value="1"/>
</dbReference>
<dbReference type="InterPro" id="IPR014352">
    <property type="entry name" value="FERM/acyl-CoA-bd_prot_sf"/>
</dbReference>
<comment type="caution">
    <text evidence="2">The sequence shown here is derived from an EMBL/GenBank/DDBJ whole genome shotgun (WGS) entry which is preliminary data.</text>
</comment>
<organism evidence="2 3">
    <name type="scientific">Aquimarina algiphila</name>
    <dbReference type="NCBI Taxonomy" id="2047982"/>
    <lineage>
        <taxon>Bacteria</taxon>
        <taxon>Pseudomonadati</taxon>
        <taxon>Bacteroidota</taxon>
        <taxon>Flavobacteriia</taxon>
        <taxon>Flavobacteriales</taxon>
        <taxon>Flavobacteriaceae</taxon>
        <taxon>Aquimarina</taxon>
    </lineage>
</organism>
<evidence type="ECO:0000259" key="1">
    <source>
        <dbReference type="PROSITE" id="PS51228"/>
    </source>
</evidence>
<sequence>MTEEELNINFKRAFERASNTKIQLPPDVMLHFYAYYKQAIHAEGSGFYNPSGDSELRNAFKLNALFQVKSLTPDEAKLKYIELVNKYITDSE</sequence>
<dbReference type="RefSeq" id="WP_109438979.1">
    <property type="nucleotide sequence ID" value="NZ_CANLFO010000001.1"/>
</dbReference>
<dbReference type="SUPFAM" id="SSF47027">
    <property type="entry name" value="Acyl-CoA binding protein"/>
    <property type="match status" value="1"/>
</dbReference>
<dbReference type="AlphaFoldDB" id="A0A554VGE8"/>
<protein>
    <submittedName>
        <fullName evidence="2">Acyl-CoA-binding protein</fullName>
    </submittedName>
</protein>
<keyword evidence="3" id="KW-1185">Reference proteome</keyword>
<proteinExistence type="predicted"/>
<reference evidence="2 3" key="1">
    <citation type="submission" date="2019-07" db="EMBL/GenBank/DDBJ databases">
        <title>The draft genome sequence of Aquimarina algiphila M91.</title>
        <authorList>
            <person name="Meng X."/>
        </authorList>
    </citation>
    <scope>NUCLEOTIDE SEQUENCE [LARGE SCALE GENOMIC DNA]</scope>
    <source>
        <strain evidence="2 3">M91</strain>
    </source>
</reference>
<accession>A0A554VGE8</accession>
<gene>
    <name evidence="2" type="ORF">FOF46_19210</name>
</gene>
<dbReference type="EMBL" id="VLNR01000045">
    <property type="protein sequence ID" value="TSE06456.1"/>
    <property type="molecule type" value="Genomic_DNA"/>
</dbReference>
<feature type="domain" description="ACB" evidence="1">
    <location>
        <begin position="1"/>
        <end position="92"/>
    </location>
</feature>
<evidence type="ECO:0000313" key="2">
    <source>
        <dbReference type="EMBL" id="TSE06456.1"/>
    </source>
</evidence>
<dbReference type="Pfam" id="PF00887">
    <property type="entry name" value="ACBP"/>
    <property type="match status" value="1"/>
</dbReference>
<dbReference type="OrthoDB" id="981216at2"/>
<evidence type="ECO:0000313" key="3">
    <source>
        <dbReference type="Proteomes" id="UP000318833"/>
    </source>
</evidence>
<dbReference type="PROSITE" id="PS51228">
    <property type="entry name" value="ACB_2"/>
    <property type="match status" value="1"/>
</dbReference>
<dbReference type="GO" id="GO:0000062">
    <property type="term" value="F:fatty-acyl-CoA binding"/>
    <property type="evidence" value="ECO:0007669"/>
    <property type="project" value="InterPro"/>
</dbReference>
<name>A0A554VGE8_9FLAO</name>
<dbReference type="Proteomes" id="UP000318833">
    <property type="component" value="Unassembled WGS sequence"/>
</dbReference>